<dbReference type="SUPFAM" id="SSF55277">
    <property type="entry name" value="GYF domain"/>
    <property type="match status" value="1"/>
</dbReference>
<name>A0A158QIM9_RODNA</name>
<protein>
    <submittedName>
        <fullName evidence="5">GYF domain-containing protein</fullName>
    </submittedName>
</protein>
<dbReference type="GO" id="GO:0005829">
    <property type="term" value="C:cytosol"/>
    <property type="evidence" value="ECO:0007669"/>
    <property type="project" value="TreeGrafter"/>
</dbReference>
<organism evidence="5">
    <name type="scientific">Rodentolepis nana</name>
    <name type="common">Dwarf tapeworm</name>
    <name type="synonym">Hymenolepis nana</name>
    <dbReference type="NCBI Taxonomy" id="102285"/>
    <lineage>
        <taxon>Eukaryota</taxon>
        <taxon>Metazoa</taxon>
        <taxon>Spiralia</taxon>
        <taxon>Lophotrochozoa</taxon>
        <taxon>Platyhelminthes</taxon>
        <taxon>Cestoda</taxon>
        <taxon>Eucestoda</taxon>
        <taxon>Cyclophyllidea</taxon>
        <taxon>Hymenolepididae</taxon>
        <taxon>Rodentolepis</taxon>
    </lineage>
</organism>
<feature type="compositionally biased region" description="Basic and acidic residues" evidence="1">
    <location>
        <begin position="673"/>
        <end position="682"/>
    </location>
</feature>
<dbReference type="InterPro" id="IPR003169">
    <property type="entry name" value="GYF"/>
</dbReference>
<dbReference type="PROSITE" id="PS50829">
    <property type="entry name" value="GYF"/>
    <property type="match status" value="1"/>
</dbReference>
<feature type="compositionally biased region" description="Polar residues" evidence="1">
    <location>
        <begin position="291"/>
        <end position="305"/>
    </location>
</feature>
<proteinExistence type="predicted"/>
<feature type="compositionally biased region" description="Basic and acidic residues" evidence="1">
    <location>
        <begin position="635"/>
        <end position="651"/>
    </location>
</feature>
<dbReference type="SMART" id="SM00444">
    <property type="entry name" value="GYF"/>
    <property type="match status" value="1"/>
</dbReference>
<feature type="compositionally biased region" description="Low complexity" evidence="1">
    <location>
        <begin position="251"/>
        <end position="261"/>
    </location>
</feature>
<dbReference type="InterPro" id="IPR051640">
    <property type="entry name" value="GRB10-interact_GYF"/>
</dbReference>
<feature type="compositionally biased region" description="Polar residues" evidence="1">
    <location>
        <begin position="691"/>
        <end position="700"/>
    </location>
</feature>
<feature type="compositionally biased region" description="Basic and acidic residues" evidence="1">
    <location>
        <begin position="797"/>
        <end position="807"/>
    </location>
</feature>
<feature type="domain" description="GYF" evidence="2">
    <location>
        <begin position="379"/>
        <end position="427"/>
    </location>
</feature>
<feature type="region of interest" description="Disordered" evidence="1">
    <location>
        <begin position="169"/>
        <end position="373"/>
    </location>
</feature>
<evidence type="ECO:0000313" key="4">
    <source>
        <dbReference type="Proteomes" id="UP000278807"/>
    </source>
</evidence>
<dbReference type="Pfam" id="PF02213">
    <property type="entry name" value="GYF"/>
    <property type="match status" value="1"/>
</dbReference>
<dbReference type="AlphaFoldDB" id="A0A158QIM9"/>
<feature type="compositionally biased region" description="Gly residues" evidence="1">
    <location>
        <begin position="177"/>
        <end position="194"/>
    </location>
</feature>
<evidence type="ECO:0000313" key="5">
    <source>
        <dbReference type="WBParaSite" id="HNAJ_0000966301-mRNA-1"/>
    </source>
</evidence>
<sequence length="1091" mass="118589">MESATKSSNIVYTKDELLEIREAFMAVCDPSKYPIINSVISRDPEKRPNFRKHKPTGDGITIPNLTPRRNEHYAGSYETNGEGSFPHSAGWRRTRRTSGTSVPQSPLDAHSAHRNNSGSSNSEENGNNSVTEGGGQFRREFDWTLGCGKWRHRSTSGSERLGHKGGFFVSAGRGRGRGGGNGVGGNDGNGGGFTGPPRGRGFMRRPFQHGTPGPSRGGARGGLKHTPFNNLGPDHGPKEEDFEPQDEQHLQQYQHFPPHSQHQFHRHDARGPCDGGQLDQEKQEEVPPSLDNHSQLQASVSNRPSEQVHEHTPQFNSPLHHAPDISTSNPTETATTNAPSGAGYTFVSSNSPPLPPHLLKPQSSSHVQTGLNETQAPHPTMWYYYDPHNNIRGPFNDATMGAWYEAGYFKSGIEMRRECDKVFSKLSEYESRLGGHPFINSRSLAPIENPLPNSATLQSQHQPMINPLGNILSSPLSGMIAGGLPISMDLLRPPILTQQHQTMRSPQQASSPSMQDPTSASKTLLDLASMSQMTLMDMLRLRQIAQLAANSSSQPSGSVIDGKNIADALAALNIGLSVNPTPQPPPQPASLPPNVIDLQQLEAAIHRKQQEEEEAQKRAGAEGDGARQCQDQELEAAKLTEVEKDPIEKEITAPQLQKKRKEKAKRVVSAQEEQQKPGEEPKQTMAPVVEQEQQPIVATTSSASKKKKRKSKNAGGGTAAETKPDEIEKITAVNTDFIEPEDGWVAVPPSGSTFTPQPVPQNATLWHQQENTTRKSKRKKGKLSAAELQQQAWEQEEERRRKANAERIAREEAEKAALAAALAEEEAAAAGNVAASGNAKLTAAARRQLEEAQRVRQHQLAREAAKKEAETILASFKLPPTAKWGEANKNVASAATTSMADILASQMQEEEFESMKPNAGHATFASKVASGTHAHQPAPSKTAGKPKFFVAVEPQSSPQVGTKQQQQQPMKQPPKSSQKAPPPAAASKANQSAAVAPKALNVTSIWNMAADTNSTAKSANTKKDRKKKKANLLTGSIITLTPKARQELEKWCVNKLSAFQTGNVDIPTLISVLCDMEEDQDNILRCPSSYS</sequence>
<reference evidence="5" key="1">
    <citation type="submission" date="2016-04" db="UniProtKB">
        <authorList>
            <consortium name="WormBaseParasite"/>
        </authorList>
    </citation>
    <scope>IDENTIFICATION</scope>
</reference>
<feature type="compositionally biased region" description="Polar residues" evidence="1">
    <location>
        <begin position="750"/>
        <end position="771"/>
    </location>
</feature>
<feature type="region of interest" description="Disordered" evidence="1">
    <location>
        <begin position="44"/>
        <end position="135"/>
    </location>
</feature>
<feature type="compositionally biased region" description="Low complexity" evidence="1">
    <location>
        <begin position="955"/>
        <end position="994"/>
    </location>
</feature>
<evidence type="ECO:0000256" key="1">
    <source>
        <dbReference type="SAM" id="MobiDB-lite"/>
    </source>
</evidence>
<evidence type="ECO:0000259" key="2">
    <source>
        <dbReference type="PROSITE" id="PS50829"/>
    </source>
</evidence>
<dbReference type="InterPro" id="IPR035445">
    <property type="entry name" value="GYF-like_dom_sf"/>
</dbReference>
<keyword evidence="4" id="KW-1185">Reference proteome</keyword>
<dbReference type="WBParaSite" id="HNAJ_0000966301-mRNA-1">
    <property type="protein sequence ID" value="HNAJ_0000966301-mRNA-1"/>
    <property type="gene ID" value="HNAJ_0000966301"/>
</dbReference>
<evidence type="ECO:0000313" key="3">
    <source>
        <dbReference type="EMBL" id="VDO06279.1"/>
    </source>
</evidence>
<feature type="compositionally biased region" description="Basic residues" evidence="1">
    <location>
        <begin position="657"/>
        <end position="666"/>
    </location>
</feature>
<dbReference type="Gene3D" id="3.30.1490.40">
    <property type="match status" value="1"/>
</dbReference>
<accession>A0A158QIM9</accession>
<feature type="compositionally biased region" description="Low complexity" evidence="1">
    <location>
        <begin position="115"/>
        <end position="131"/>
    </location>
</feature>
<reference evidence="3 4" key="2">
    <citation type="submission" date="2018-11" db="EMBL/GenBank/DDBJ databases">
        <authorList>
            <consortium name="Pathogen Informatics"/>
        </authorList>
    </citation>
    <scope>NUCLEOTIDE SEQUENCE [LARGE SCALE GENOMIC DNA]</scope>
</reference>
<feature type="compositionally biased region" description="Polar residues" evidence="1">
    <location>
        <begin position="325"/>
        <end position="339"/>
    </location>
</feature>
<feature type="region of interest" description="Disordered" evidence="1">
    <location>
        <begin position="608"/>
        <end position="728"/>
    </location>
</feature>
<dbReference type="EMBL" id="UZAE01012699">
    <property type="protein sequence ID" value="VDO06279.1"/>
    <property type="molecule type" value="Genomic_DNA"/>
</dbReference>
<dbReference type="PANTHER" id="PTHR14445">
    <property type="entry name" value="GRB10 INTERACTING GYF PROTEIN"/>
    <property type="match status" value="1"/>
</dbReference>
<dbReference type="PANTHER" id="PTHR14445:SF36">
    <property type="entry name" value="FI03272P-RELATED"/>
    <property type="match status" value="1"/>
</dbReference>
<dbReference type="Proteomes" id="UP000278807">
    <property type="component" value="Unassembled WGS sequence"/>
</dbReference>
<feature type="region of interest" description="Disordered" evidence="1">
    <location>
        <begin position="740"/>
        <end position="807"/>
    </location>
</feature>
<gene>
    <name evidence="3" type="ORF">HNAJ_LOCUS9658</name>
</gene>
<dbReference type="OrthoDB" id="6286822at2759"/>
<feature type="compositionally biased region" description="Basic and acidic residues" evidence="1">
    <location>
        <begin position="608"/>
        <end position="625"/>
    </location>
</feature>
<dbReference type="STRING" id="102285.A0A158QIM9"/>
<feature type="region of interest" description="Disordered" evidence="1">
    <location>
        <begin position="499"/>
        <end position="520"/>
    </location>
</feature>
<feature type="region of interest" description="Disordered" evidence="1">
    <location>
        <begin position="954"/>
        <end position="994"/>
    </location>
</feature>